<dbReference type="Gene3D" id="1.10.510.10">
    <property type="entry name" value="Transferase(Phosphotransferase) domain 1"/>
    <property type="match status" value="1"/>
</dbReference>
<dbReference type="InterPro" id="IPR050108">
    <property type="entry name" value="CDK"/>
</dbReference>
<dbReference type="SUPFAM" id="SSF56112">
    <property type="entry name" value="Protein kinase-like (PK-like)"/>
    <property type="match status" value="1"/>
</dbReference>
<dbReference type="GO" id="GO:0030332">
    <property type="term" value="F:cyclin binding"/>
    <property type="evidence" value="ECO:0007669"/>
    <property type="project" value="TreeGrafter"/>
</dbReference>
<dbReference type="PROSITE" id="PS00108">
    <property type="entry name" value="PROTEIN_KINASE_ST"/>
    <property type="match status" value="1"/>
</dbReference>
<dbReference type="SMART" id="SM00220">
    <property type="entry name" value="S_TKc"/>
    <property type="match status" value="1"/>
</dbReference>
<proteinExistence type="inferred from homology"/>
<evidence type="ECO:0000256" key="8">
    <source>
        <dbReference type="ARBA" id="ARBA00048367"/>
    </source>
</evidence>
<dbReference type="GO" id="GO:0004693">
    <property type="term" value="F:cyclin-dependent protein serine/threonine kinase activity"/>
    <property type="evidence" value="ECO:0007669"/>
    <property type="project" value="UniProtKB-EC"/>
</dbReference>
<dbReference type="PANTHER" id="PTHR24056:SF546">
    <property type="entry name" value="CYCLIN-DEPENDENT KINASE 12"/>
    <property type="match status" value="1"/>
</dbReference>
<dbReference type="GO" id="GO:0005524">
    <property type="term" value="F:ATP binding"/>
    <property type="evidence" value="ECO:0007669"/>
    <property type="project" value="UniProtKB-UniRule"/>
</dbReference>
<evidence type="ECO:0000256" key="6">
    <source>
        <dbReference type="ARBA" id="ARBA00022840"/>
    </source>
</evidence>
<evidence type="ECO:0000256" key="7">
    <source>
        <dbReference type="ARBA" id="ARBA00047811"/>
    </source>
</evidence>
<feature type="compositionally biased region" description="Pro residues" evidence="12">
    <location>
        <begin position="379"/>
        <end position="399"/>
    </location>
</feature>
<dbReference type="EMBL" id="MCGN01000008">
    <property type="protein sequence ID" value="ORY93971.1"/>
    <property type="molecule type" value="Genomic_DNA"/>
</dbReference>
<evidence type="ECO:0000256" key="5">
    <source>
        <dbReference type="ARBA" id="ARBA00022777"/>
    </source>
</evidence>
<dbReference type="InterPro" id="IPR017441">
    <property type="entry name" value="Protein_kinase_ATP_BS"/>
</dbReference>
<feature type="domain" description="Protein kinase" evidence="13">
    <location>
        <begin position="9"/>
        <end position="295"/>
    </location>
</feature>
<sequence length="420" mass="47092">MQEDASLLFEKIGQVGEGTYGKVYKARNQTTGHLMALKRIRMKADKDGFPITAMREIKLLQRLKHKHIVELQQIMVAKVGSVYMVLEYMDHDLSGILTHPNFKFDPAHAKSLVKQMLEGLAYLHQNGILHRDIKGSNLLLNNQGELKIADFGLARIFQKNTTNDYTNRVITLWYRPPELLLGATAYGPAVDIWSVGCIMMEFFANKPPFAGIDEITQLEIIYKTMGTPTPESWPSVTKLPWYDLIKPKETYPNRFKDLYQKVLSPGALELLEAMLSMDPEKRPSAAEALQFDYFIKEEPAALPPANLLDVNGDWHEFESKQRKRQRHMERIKKAPPSQQSNYHNNARAQEREEEEEEEEAASASAPAPTGEEKGEGSIAPPPPPPSSSSPPPPPPPPPLSTSTSSSALADHDTSQGRMAI</sequence>
<evidence type="ECO:0000256" key="10">
    <source>
        <dbReference type="PROSITE-ProRule" id="PRU10141"/>
    </source>
</evidence>
<gene>
    <name evidence="14" type="ORF">BCR43DRAFT_443546</name>
</gene>
<keyword evidence="3" id="KW-0808">Transferase</keyword>
<name>A0A1X2H695_SYNRA</name>
<comment type="caution">
    <text evidence="14">The sequence shown here is derived from an EMBL/GenBank/DDBJ whole genome shotgun (WGS) entry which is preliminary data.</text>
</comment>
<evidence type="ECO:0000313" key="14">
    <source>
        <dbReference type="EMBL" id="ORY93971.1"/>
    </source>
</evidence>
<evidence type="ECO:0000313" key="15">
    <source>
        <dbReference type="Proteomes" id="UP000242180"/>
    </source>
</evidence>
<evidence type="ECO:0000256" key="11">
    <source>
        <dbReference type="RuleBase" id="RU000304"/>
    </source>
</evidence>
<dbReference type="PROSITE" id="PS50011">
    <property type="entry name" value="PROTEIN_KINASE_DOM"/>
    <property type="match status" value="1"/>
</dbReference>
<dbReference type="FunFam" id="1.10.510.10:FF:000415">
    <property type="entry name" value="CMGC/CDK/CRK7 protein kinase, variant"/>
    <property type="match status" value="1"/>
</dbReference>
<keyword evidence="5 14" id="KW-0418">Kinase</keyword>
<dbReference type="InParanoid" id="A0A1X2H695"/>
<protein>
    <submittedName>
        <fullName evidence="14">Kinase-like domain-containing protein</fullName>
    </submittedName>
</protein>
<dbReference type="PANTHER" id="PTHR24056">
    <property type="entry name" value="CELL DIVISION PROTEIN KINASE"/>
    <property type="match status" value="1"/>
</dbReference>
<dbReference type="InterPro" id="IPR008271">
    <property type="entry name" value="Ser/Thr_kinase_AS"/>
</dbReference>
<evidence type="ECO:0000256" key="3">
    <source>
        <dbReference type="ARBA" id="ARBA00022679"/>
    </source>
</evidence>
<dbReference type="InterPro" id="IPR011009">
    <property type="entry name" value="Kinase-like_dom_sf"/>
</dbReference>
<keyword evidence="15" id="KW-1185">Reference proteome</keyword>
<evidence type="ECO:0000256" key="4">
    <source>
        <dbReference type="ARBA" id="ARBA00022741"/>
    </source>
</evidence>
<dbReference type="Gene3D" id="3.30.200.20">
    <property type="entry name" value="Phosphorylase Kinase, domain 1"/>
    <property type="match status" value="1"/>
</dbReference>
<keyword evidence="4 10" id="KW-0547">Nucleotide-binding</keyword>
<keyword evidence="2 11" id="KW-0723">Serine/threonine-protein kinase</keyword>
<feature type="binding site" evidence="10">
    <location>
        <position position="38"/>
    </location>
    <ligand>
        <name>ATP</name>
        <dbReference type="ChEBI" id="CHEBI:30616"/>
    </ligand>
</feature>
<dbReference type="FunCoup" id="A0A1X2H695">
    <property type="interactions" value="216"/>
</dbReference>
<accession>A0A1X2H695</accession>
<evidence type="ECO:0000259" key="13">
    <source>
        <dbReference type="PROSITE" id="PS50011"/>
    </source>
</evidence>
<dbReference type="OrthoDB" id="204883at2759"/>
<dbReference type="GO" id="GO:0032968">
    <property type="term" value="P:positive regulation of transcription elongation by RNA polymerase II"/>
    <property type="evidence" value="ECO:0007669"/>
    <property type="project" value="TreeGrafter"/>
</dbReference>
<comment type="catalytic activity">
    <reaction evidence="8">
        <text>L-seryl-[protein] + ATP = O-phospho-L-seryl-[protein] + ADP + H(+)</text>
        <dbReference type="Rhea" id="RHEA:17989"/>
        <dbReference type="Rhea" id="RHEA-COMP:9863"/>
        <dbReference type="Rhea" id="RHEA-COMP:11604"/>
        <dbReference type="ChEBI" id="CHEBI:15378"/>
        <dbReference type="ChEBI" id="CHEBI:29999"/>
        <dbReference type="ChEBI" id="CHEBI:30616"/>
        <dbReference type="ChEBI" id="CHEBI:83421"/>
        <dbReference type="ChEBI" id="CHEBI:456216"/>
        <dbReference type="EC" id="2.7.11.22"/>
    </reaction>
</comment>
<dbReference type="CDD" id="cd07840">
    <property type="entry name" value="STKc_CDK9_like"/>
    <property type="match status" value="1"/>
</dbReference>
<evidence type="ECO:0000256" key="12">
    <source>
        <dbReference type="SAM" id="MobiDB-lite"/>
    </source>
</evidence>
<evidence type="ECO:0000256" key="1">
    <source>
        <dbReference type="ARBA" id="ARBA00006485"/>
    </source>
</evidence>
<dbReference type="InterPro" id="IPR000719">
    <property type="entry name" value="Prot_kinase_dom"/>
</dbReference>
<comment type="catalytic activity">
    <reaction evidence="7">
        <text>L-threonyl-[protein] + ATP = O-phospho-L-threonyl-[protein] + ADP + H(+)</text>
        <dbReference type="Rhea" id="RHEA:46608"/>
        <dbReference type="Rhea" id="RHEA-COMP:11060"/>
        <dbReference type="Rhea" id="RHEA-COMP:11605"/>
        <dbReference type="ChEBI" id="CHEBI:15378"/>
        <dbReference type="ChEBI" id="CHEBI:30013"/>
        <dbReference type="ChEBI" id="CHEBI:30616"/>
        <dbReference type="ChEBI" id="CHEBI:61977"/>
        <dbReference type="ChEBI" id="CHEBI:456216"/>
        <dbReference type="EC" id="2.7.11.22"/>
    </reaction>
</comment>
<organism evidence="14 15">
    <name type="scientific">Syncephalastrum racemosum</name>
    <name type="common">Filamentous fungus</name>
    <dbReference type="NCBI Taxonomy" id="13706"/>
    <lineage>
        <taxon>Eukaryota</taxon>
        <taxon>Fungi</taxon>
        <taxon>Fungi incertae sedis</taxon>
        <taxon>Mucoromycota</taxon>
        <taxon>Mucoromycotina</taxon>
        <taxon>Mucoromycetes</taxon>
        <taxon>Mucorales</taxon>
        <taxon>Syncephalastraceae</taxon>
        <taxon>Syncephalastrum</taxon>
    </lineage>
</organism>
<dbReference type="Pfam" id="PF00069">
    <property type="entry name" value="Pkinase"/>
    <property type="match status" value="1"/>
</dbReference>
<dbReference type="OMA" id="FPHCDES"/>
<feature type="compositionally biased region" description="Basic residues" evidence="12">
    <location>
        <begin position="321"/>
        <end position="330"/>
    </location>
</feature>
<feature type="region of interest" description="Disordered" evidence="12">
    <location>
        <begin position="318"/>
        <end position="420"/>
    </location>
</feature>
<evidence type="ECO:0000256" key="2">
    <source>
        <dbReference type="ARBA" id="ARBA00022527"/>
    </source>
</evidence>
<dbReference type="FunFam" id="3.30.200.20:FF:000124">
    <property type="entry name" value="Cyclin-dependent kinase 4"/>
    <property type="match status" value="1"/>
</dbReference>
<comment type="similarity">
    <text evidence="1">Belongs to the protein kinase superfamily. CMGC Ser/Thr protein kinase family. CDC2/CDKX subfamily.</text>
</comment>
<dbReference type="AlphaFoldDB" id="A0A1X2H695"/>
<dbReference type="STRING" id="13706.A0A1X2H695"/>
<evidence type="ECO:0000256" key="9">
    <source>
        <dbReference type="ARBA" id="ARBA00049280"/>
    </source>
</evidence>
<keyword evidence="6 10" id="KW-0067">ATP-binding</keyword>
<feature type="compositionally biased region" description="Acidic residues" evidence="12">
    <location>
        <begin position="351"/>
        <end position="360"/>
    </location>
</feature>
<dbReference type="Proteomes" id="UP000242180">
    <property type="component" value="Unassembled WGS sequence"/>
</dbReference>
<dbReference type="PROSITE" id="PS00107">
    <property type="entry name" value="PROTEIN_KINASE_ATP"/>
    <property type="match status" value="1"/>
</dbReference>
<reference evidence="14 15" key="1">
    <citation type="submission" date="2016-07" db="EMBL/GenBank/DDBJ databases">
        <title>Pervasive Adenine N6-methylation of Active Genes in Fungi.</title>
        <authorList>
            <consortium name="DOE Joint Genome Institute"/>
            <person name="Mondo S.J."/>
            <person name="Dannebaum R.O."/>
            <person name="Kuo R.C."/>
            <person name="Labutti K."/>
            <person name="Haridas S."/>
            <person name="Kuo A."/>
            <person name="Salamov A."/>
            <person name="Ahrendt S.R."/>
            <person name="Lipzen A."/>
            <person name="Sullivan W."/>
            <person name="Andreopoulos W.B."/>
            <person name="Clum A."/>
            <person name="Lindquist E."/>
            <person name="Daum C."/>
            <person name="Ramamoorthy G.K."/>
            <person name="Gryganskyi A."/>
            <person name="Culley D."/>
            <person name="Magnuson J.K."/>
            <person name="James T.Y."/>
            <person name="O'Malley M.A."/>
            <person name="Stajich J.E."/>
            <person name="Spatafora J.W."/>
            <person name="Visel A."/>
            <person name="Grigoriev I.V."/>
        </authorList>
    </citation>
    <scope>NUCLEOTIDE SEQUENCE [LARGE SCALE GENOMIC DNA]</scope>
    <source>
        <strain evidence="14 15">NRRL 2496</strain>
    </source>
</reference>
<dbReference type="GO" id="GO:0008353">
    <property type="term" value="F:RNA polymerase II CTD heptapeptide repeat kinase activity"/>
    <property type="evidence" value="ECO:0007669"/>
    <property type="project" value="UniProtKB-EC"/>
</dbReference>
<dbReference type="GO" id="GO:0008024">
    <property type="term" value="C:cyclin/CDK positive transcription elongation factor complex"/>
    <property type="evidence" value="ECO:0007669"/>
    <property type="project" value="TreeGrafter"/>
</dbReference>
<comment type="catalytic activity">
    <reaction evidence="9">
        <text>[DNA-directed RNA polymerase] + ATP = phospho-[DNA-directed RNA polymerase] + ADP + H(+)</text>
        <dbReference type="Rhea" id="RHEA:10216"/>
        <dbReference type="Rhea" id="RHEA-COMP:11321"/>
        <dbReference type="Rhea" id="RHEA-COMP:11322"/>
        <dbReference type="ChEBI" id="CHEBI:15378"/>
        <dbReference type="ChEBI" id="CHEBI:30616"/>
        <dbReference type="ChEBI" id="CHEBI:43176"/>
        <dbReference type="ChEBI" id="CHEBI:68546"/>
        <dbReference type="ChEBI" id="CHEBI:456216"/>
        <dbReference type="EC" id="2.7.11.23"/>
    </reaction>
</comment>